<sequence length="240" mass="27879">MIDWLRRDMLEPQIELGGRRVPIALRRHKRARRLTLRLAPDGSEVRLTLPQWARSAEAIAFAHARREWLEAQVAKIPQRRSPRPGGTIFYRGRDLVIDWSEDAPRRPVLQEKTIALGGPHSSLERRLQRWLEVEARTLFEEEIAHYCGRAQLDPVPLALSRAQRRWGSCSDRKTIRLNWRLIQAPDHVRRSVVAHEVTHLVHFDHSPAFHAMLGDLFEDDIAQADLWLKEHGRSLYASFG</sequence>
<organism evidence="2 3">
    <name type="scientific">Altererythrobacter xiamenensis</name>
    <dbReference type="NCBI Taxonomy" id="1316679"/>
    <lineage>
        <taxon>Bacteria</taxon>
        <taxon>Pseudomonadati</taxon>
        <taxon>Pseudomonadota</taxon>
        <taxon>Alphaproteobacteria</taxon>
        <taxon>Sphingomonadales</taxon>
        <taxon>Erythrobacteraceae</taxon>
        <taxon>Altererythrobacter</taxon>
    </lineage>
</organism>
<name>A0A1Y6ELX5_9SPHN</name>
<dbReference type="Gene3D" id="3.30.2010.10">
    <property type="entry name" value="Metalloproteases ('zincins'), catalytic domain"/>
    <property type="match status" value="1"/>
</dbReference>
<dbReference type="PANTHER" id="PTHR30399">
    <property type="entry name" value="UNCHARACTERIZED PROTEIN YGJP"/>
    <property type="match status" value="1"/>
</dbReference>
<proteinExistence type="predicted"/>
<feature type="domain" description="YgjP-like metallopeptidase" evidence="1">
    <location>
        <begin position="33"/>
        <end position="231"/>
    </location>
</feature>
<reference evidence="3" key="1">
    <citation type="submission" date="2017-04" db="EMBL/GenBank/DDBJ databases">
        <authorList>
            <person name="Varghese N."/>
            <person name="Submissions S."/>
        </authorList>
    </citation>
    <scope>NUCLEOTIDE SEQUENCE [LARGE SCALE GENOMIC DNA]</scope>
</reference>
<evidence type="ECO:0000313" key="3">
    <source>
        <dbReference type="Proteomes" id="UP000194420"/>
    </source>
</evidence>
<dbReference type="InterPro" id="IPR002725">
    <property type="entry name" value="YgjP-like_metallopeptidase"/>
</dbReference>
<dbReference type="Proteomes" id="UP000194420">
    <property type="component" value="Unassembled WGS sequence"/>
</dbReference>
<accession>A0A1Y6ELX5</accession>
<dbReference type="InterPro" id="IPR053136">
    <property type="entry name" value="UTP_pyrophosphatase-like"/>
</dbReference>
<dbReference type="CDD" id="cd07344">
    <property type="entry name" value="M48_yhfN_like"/>
    <property type="match status" value="1"/>
</dbReference>
<dbReference type="Pfam" id="PF01863">
    <property type="entry name" value="YgjP-like"/>
    <property type="match status" value="1"/>
</dbReference>
<gene>
    <name evidence="2" type="ORF">SAMN06297468_0846</name>
</gene>
<dbReference type="OrthoDB" id="9795402at2"/>
<protein>
    <recommendedName>
        <fullName evidence="1">YgjP-like metallopeptidase domain-containing protein</fullName>
    </recommendedName>
</protein>
<evidence type="ECO:0000313" key="2">
    <source>
        <dbReference type="EMBL" id="SMQ63386.1"/>
    </source>
</evidence>
<keyword evidence="3" id="KW-1185">Reference proteome</keyword>
<dbReference type="PANTHER" id="PTHR30399:SF1">
    <property type="entry name" value="UTP PYROPHOSPHATASE"/>
    <property type="match status" value="1"/>
</dbReference>
<dbReference type="AlphaFoldDB" id="A0A1Y6ELX5"/>
<dbReference type="EMBL" id="FXWG01000001">
    <property type="protein sequence ID" value="SMQ63386.1"/>
    <property type="molecule type" value="Genomic_DNA"/>
</dbReference>
<evidence type="ECO:0000259" key="1">
    <source>
        <dbReference type="Pfam" id="PF01863"/>
    </source>
</evidence>
<dbReference type="RefSeq" id="WP_086436718.1">
    <property type="nucleotide sequence ID" value="NZ_FXWG01000001.1"/>
</dbReference>